<evidence type="ECO:0000313" key="1">
    <source>
        <dbReference type="EMBL" id="KAF6311921.1"/>
    </source>
</evidence>
<gene>
    <name evidence="1" type="ORF">mPipKuh1_009108</name>
</gene>
<keyword evidence="2" id="KW-1185">Reference proteome</keyword>
<proteinExistence type="predicted"/>
<comment type="caution">
    <text evidence="1">The sequence shown here is derived from an EMBL/GenBank/DDBJ whole genome shotgun (WGS) entry which is preliminary data.</text>
</comment>
<name>A0A7J7UGK2_PIPKU</name>
<dbReference type="Proteomes" id="UP000558488">
    <property type="component" value="Unassembled WGS sequence"/>
</dbReference>
<protein>
    <submittedName>
        <fullName evidence="1">Uncharacterized protein</fullName>
    </submittedName>
</protein>
<evidence type="ECO:0000313" key="2">
    <source>
        <dbReference type="Proteomes" id="UP000558488"/>
    </source>
</evidence>
<organism evidence="1 2">
    <name type="scientific">Pipistrellus kuhlii</name>
    <name type="common">Kuhl's pipistrelle</name>
    <dbReference type="NCBI Taxonomy" id="59472"/>
    <lineage>
        <taxon>Eukaryota</taxon>
        <taxon>Metazoa</taxon>
        <taxon>Chordata</taxon>
        <taxon>Craniata</taxon>
        <taxon>Vertebrata</taxon>
        <taxon>Euteleostomi</taxon>
        <taxon>Mammalia</taxon>
        <taxon>Eutheria</taxon>
        <taxon>Laurasiatheria</taxon>
        <taxon>Chiroptera</taxon>
        <taxon>Yangochiroptera</taxon>
        <taxon>Vespertilionidae</taxon>
        <taxon>Pipistrellus</taxon>
    </lineage>
</organism>
<dbReference type="EMBL" id="JACAGB010000020">
    <property type="protein sequence ID" value="KAF6311921.1"/>
    <property type="molecule type" value="Genomic_DNA"/>
</dbReference>
<reference evidence="1 2" key="1">
    <citation type="journal article" date="2020" name="Nature">
        <title>Six reference-quality genomes reveal evolution of bat adaptations.</title>
        <authorList>
            <person name="Jebb D."/>
            <person name="Huang Z."/>
            <person name="Pippel M."/>
            <person name="Hughes G.M."/>
            <person name="Lavrichenko K."/>
            <person name="Devanna P."/>
            <person name="Winkler S."/>
            <person name="Jermiin L.S."/>
            <person name="Skirmuntt E.C."/>
            <person name="Katzourakis A."/>
            <person name="Burkitt-Gray L."/>
            <person name="Ray D.A."/>
            <person name="Sullivan K.A.M."/>
            <person name="Roscito J.G."/>
            <person name="Kirilenko B.M."/>
            <person name="Davalos L.M."/>
            <person name="Corthals A.P."/>
            <person name="Power M.L."/>
            <person name="Jones G."/>
            <person name="Ransome R.D."/>
            <person name="Dechmann D.K.N."/>
            <person name="Locatelli A.G."/>
            <person name="Puechmaille S.J."/>
            <person name="Fedrigo O."/>
            <person name="Jarvis E.D."/>
            <person name="Hiller M."/>
            <person name="Vernes S.C."/>
            <person name="Myers E.W."/>
            <person name="Teeling E.C."/>
        </authorList>
    </citation>
    <scope>NUCLEOTIDE SEQUENCE [LARGE SCALE GENOMIC DNA]</scope>
    <source>
        <strain evidence="1">MPipKuh1</strain>
        <tissue evidence="1">Flight muscle</tissue>
    </source>
</reference>
<dbReference type="AlphaFoldDB" id="A0A7J7UGK2"/>
<sequence length="157" mass="16787">MGPQNISQVRKQGPPACASAQLSWPALALPPRRKPAQLAWLLGIFSFRSSPYTTLELGPNQTCSMLAGAGFCQPLGQAGVGGRAGGQAGGLGPVSAVLPGPRRGWTDSPFLSPSSQSCVRCVFCHKLKLQPRFSDGKWKLRSEDFEDSREPSHRPVC</sequence>
<accession>A0A7J7UGK2</accession>